<evidence type="ECO:0000313" key="1">
    <source>
        <dbReference type="EMBL" id="KKM03401.1"/>
    </source>
</evidence>
<name>A0A0F9JC43_9ZZZZ</name>
<reference evidence="1" key="1">
    <citation type="journal article" date="2015" name="Nature">
        <title>Complex archaea that bridge the gap between prokaryotes and eukaryotes.</title>
        <authorList>
            <person name="Spang A."/>
            <person name="Saw J.H."/>
            <person name="Jorgensen S.L."/>
            <person name="Zaremba-Niedzwiedzka K."/>
            <person name="Martijn J."/>
            <person name="Lind A.E."/>
            <person name="van Eijk R."/>
            <person name="Schleper C."/>
            <person name="Guy L."/>
            <person name="Ettema T.J."/>
        </authorList>
    </citation>
    <scope>NUCLEOTIDE SEQUENCE</scope>
</reference>
<dbReference type="AlphaFoldDB" id="A0A0F9JC43"/>
<dbReference type="EMBL" id="LAZR01016689">
    <property type="protein sequence ID" value="KKM03401.1"/>
    <property type="molecule type" value="Genomic_DNA"/>
</dbReference>
<organism evidence="1">
    <name type="scientific">marine sediment metagenome</name>
    <dbReference type="NCBI Taxonomy" id="412755"/>
    <lineage>
        <taxon>unclassified sequences</taxon>
        <taxon>metagenomes</taxon>
        <taxon>ecological metagenomes</taxon>
    </lineage>
</organism>
<accession>A0A0F9JC43</accession>
<sequence>MKSGMTIEDLLTEVQRQSNAKKDYVASTQHDVRMVPMAGFPSDVAVVLQKGESSDIAYMDGDDDRALPLERLEITEHAHRQIAGRLQIPWKFYARMLEDHQDIVIDAVNKLFEREPGTRLLRTMDNKLRAFLSNRYKRIDNDQVLGAALPEIVKGDLETTLLSSQVTDRNLYLKVLLTGEGMEQQIGETRDGTPDIVKPGFSLRNSEIGAGSAEISAFFYRDFCYNGCVFGKADAFSYRRVHLGGTLIEGTDFEVMSDKSKKLEDEVILSQVTDVMHAIATPEFVNMMGNKLRSLKEGTKIENPVPAIEVLAKENGLTQTESDQVLQNLIEDRDYSRWGMVNAVTKVANSDAVDYDRASDLEVLGSKLIDINAANWKRISEAVPVAIAA</sequence>
<proteinExistence type="predicted"/>
<comment type="caution">
    <text evidence="1">The sequence shown here is derived from an EMBL/GenBank/DDBJ whole genome shotgun (WGS) entry which is preliminary data.</text>
</comment>
<evidence type="ECO:0008006" key="2">
    <source>
        <dbReference type="Google" id="ProtNLM"/>
    </source>
</evidence>
<gene>
    <name evidence="1" type="ORF">LCGC14_1774820</name>
</gene>
<protein>
    <recommendedName>
        <fullName evidence="2">DUF932 domain-containing protein</fullName>
    </recommendedName>
</protein>